<proteinExistence type="predicted"/>
<feature type="transmembrane region" description="Helical" evidence="1">
    <location>
        <begin position="148"/>
        <end position="169"/>
    </location>
</feature>
<keyword evidence="1" id="KW-1133">Transmembrane helix</keyword>
<evidence type="ECO:0000313" key="2">
    <source>
        <dbReference type="EMBL" id="RJF93804.1"/>
    </source>
</evidence>
<dbReference type="AlphaFoldDB" id="A0A418WRC8"/>
<keyword evidence="1" id="KW-0812">Transmembrane</keyword>
<gene>
    <name evidence="2" type="ORF">D3876_05820</name>
</gene>
<dbReference type="OrthoDB" id="7593375at2"/>
<evidence type="ECO:0008006" key="4">
    <source>
        <dbReference type="Google" id="ProtNLM"/>
    </source>
</evidence>
<dbReference type="EMBL" id="QYUM01000002">
    <property type="protein sequence ID" value="RJF93804.1"/>
    <property type="molecule type" value="Genomic_DNA"/>
</dbReference>
<feature type="transmembrane region" description="Helical" evidence="1">
    <location>
        <begin position="56"/>
        <end position="77"/>
    </location>
</feature>
<feature type="transmembrane region" description="Helical" evidence="1">
    <location>
        <begin position="6"/>
        <end position="24"/>
    </location>
</feature>
<sequence length="220" mass="24408">MIAPWLLAAHIAVLGYWLGSEFVINSTYRYVSYSDHMPFEERSRLMEHVMHVDQHVRYALVLQASLGPAIAALYGYIPGGESTAIGFGVFGALWFGFVELVHRLRHSGIGKTLGAIDRGSRYVLMAALVGTAMGLIGGAWPMPEWLRWKLALFACVMMCGVGIRLALIAHFRTWAVMAREGPTDETNAIIKRTYVRATSVLLLLWVFIAAITVISIWKPA</sequence>
<feature type="transmembrane region" description="Helical" evidence="1">
    <location>
        <begin position="83"/>
        <end position="101"/>
    </location>
</feature>
<dbReference type="RefSeq" id="WP_119760263.1">
    <property type="nucleotide sequence ID" value="NZ_QYUM01000002.1"/>
</dbReference>
<organism evidence="2 3">
    <name type="scientific">Sphingomonas cavernae</name>
    <dbReference type="NCBI Taxonomy" id="2320861"/>
    <lineage>
        <taxon>Bacteria</taxon>
        <taxon>Pseudomonadati</taxon>
        <taxon>Pseudomonadota</taxon>
        <taxon>Alphaproteobacteria</taxon>
        <taxon>Sphingomonadales</taxon>
        <taxon>Sphingomonadaceae</taxon>
        <taxon>Sphingomonas</taxon>
    </lineage>
</organism>
<reference evidence="2 3" key="1">
    <citation type="submission" date="2018-09" db="EMBL/GenBank/DDBJ databases">
        <authorList>
            <person name="Zhu H."/>
        </authorList>
    </citation>
    <scope>NUCLEOTIDE SEQUENCE [LARGE SCALE GENOMIC DNA]</scope>
    <source>
        <strain evidence="2 3">K2R01-6</strain>
    </source>
</reference>
<comment type="caution">
    <text evidence="2">The sequence shown here is derived from an EMBL/GenBank/DDBJ whole genome shotgun (WGS) entry which is preliminary data.</text>
</comment>
<accession>A0A418WRC8</accession>
<evidence type="ECO:0000313" key="3">
    <source>
        <dbReference type="Proteomes" id="UP000286100"/>
    </source>
</evidence>
<evidence type="ECO:0000256" key="1">
    <source>
        <dbReference type="SAM" id="Phobius"/>
    </source>
</evidence>
<protein>
    <recommendedName>
        <fullName evidence="4">DUF2269 family protein</fullName>
    </recommendedName>
</protein>
<keyword evidence="1" id="KW-0472">Membrane</keyword>
<feature type="transmembrane region" description="Helical" evidence="1">
    <location>
        <begin position="122"/>
        <end position="142"/>
    </location>
</feature>
<feature type="transmembrane region" description="Helical" evidence="1">
    <location>
        <begin position="200"/>
        <end position="217"/>
    </location>
</feature>
<keyword evidence="3" id="KW-1185">Reference proteome</keyword>
<dbReference type="Proteomes" id="UP000286100">
    <property type="component" value="Unassembled WGS sequence"/>
</dbReference>
<name>A0A418WRC8_9SPHN</name>